<dbReference type="Proteomes" id="UP000324701">
    <property type="component" value="Unassembled WGS sequence"/>
</dbReference>
<feature type="compositionally biased region" description="Low complexity" evidence="2">
    <location>
        <begin position="554"/>
        <end position="567"/>
    </location>
</feature>
<dbReference type="FunFam" id="1.20.1260.20:FF:000001">
    <property type="entry name" value="PPE family protein PPE41"/>
    <property type="match status" value="1"/>
</dbReference>
<feature type="compositionally biased region" description="Acidic residues" evidence="2">
    <location>
        <begin position="496"/>
        <end position="507"/>
    </location>
</feature>
<dbReference type="Gene3D" id="1.20.1260.20">
    <property type="entry name" value="PPE superfamily"/>
    <property type="match status" value="1"/>
</dbReference>
<gene>
    <name evidence="5" type="ORF">F0Q45_07905</name>
</gene>
<evidence type="ECO:0000313" key="6">
    <source>
        <dbReference type="Proteomes" id="UP000324701"/>
    </source>
</evidence>
<sequence>MTAPIWIASPPEVHSALLSSGPGPGPLLASAEAWESLSTAYAEAANELTALLGAVHAGAWDGPSAEAYVAAHAPYLAWLTQAITDNAAMAAQQEIAAAAYLTALAAMPTLPELAVNHATHAALVATNFFGINTIPIALNEADYARMWIQAATVMSSYQAVADSAVAAAPPAEAAPAIWFTELQSFLEGLVPKVPYPNTDDYPLYQEILAFFNKIGFTEVTDPFEDFFSGLNGSSVLPPIGVPGSWLAFTGNPLSYLNPLSIAYVLAVPLDPGSYVAFTSIVIIDDLLAILYTAVFNPQALVFVVPLATVEIIGSTIGNTIQLLHYLVQQTVALIPVILPLLSAAAVPLAAAGGLAPGLAGLAGLAALPGATPVAPLAAPPFGAALAPGLSTSTLTLSPPQVTAAPPPASPPTPPAAATPPLGVPPGPVGTGMEAFAYLVGGLDLDARRAASTRSTKSTALNDTVVPESAPVADKATQARRSRRQKLTQPGRGYEYMDLEAETDDEPELDGRADASTVSNEGAGRLGFAGTAGKSASEPAGLSTVAGDAFGGGPTMPLMPGTWGVDRS</sequence>
<feature type="compositionally biased region" description="Pro residues" evidence="2">
    <location>
        <begin position="404"/>
        <end position="426"/>
    </location>
</feature>
<feature type="domain" description="PPE" evidence="3">
    <location>
        <begin position="6"/>
        <end position="168"/>
    </location>
</feature>
<dbReference type="InterPro" id="IPR000030">
    <property type="entry name" value="PPE_dom"/>
</dbReference>
<dbReference type="RefSeq" id="WP_149653413.1">
    <property type="nucleotide sequence ID" value="NZ_VTZN01000033.1"/>
</dbReference>
<dbReference type="AlphaFoldDB" id="A0A5B1BSP3"/>
<dbReference type="SUPFAM" id="SSF140459">
    <property type="entry name" value="PE/PPE dimer-like"/>
    <property type="match status" value="1"/>
</dbReference>
<dbReference type="GO" id="GO:0052572">
    <property type="term" value="P:response to host immune response"/>
    <property type="evidence" value="ECO:0007669"/>
    <property type="project" value="TreeGrafter"/>
</dbReference>
<dbReference type="InterPro" id="IPR043641">
    <property type="entry name" value="PPE-PPW_C"/>
</dbReference>
<dbReference type="OrthoDB" id="4753487at2"/>
<feature type="domain" description="PPE-PPW subfamily C-terminal" evidence="4">
    <location>
        <begin position="517"/>
        <end position="562"/>
    </location>
</feature>
<evidence type="ECO:0000256" key="2">
    <source>
        <dbReference type="SAM" id="MobiDB-lite"/>
    </source>
</evidence>
<dbReference type="PANTHER" id="PTHR46766:SF1">
    <property type="entry name" value="GLUTAMINE-RICH PROTEIN 2"/>
    <property type="match status" value="1"/>
</dbReference>
<dbReference type="EMBL" id="VTZN01000033">
    <property type="protein sequence ID" value="KAA1250745.1"/>
    <property type="molecule type" value="Genomic_DNA"/>
</dbReference>
<reference evidence="5 6" key="1">
    <citation type="submission" date="2019-09" db="EMBL/GenBank/DDBJ databases">
        <title>Report of infection by Mycobacterium simiae a patient suffering from pulmonary tuberculosis.</title>
        <authorList>
            <person name="Mohanty P.S."/>
            <person name="Bansal A.K."/>
            <person name="Singh H."/>
            <person name="Sharma S."/>
            <person name="Patil S.A."/>
            <person name="Upadhaya P."/>
            <person name="Singh P.K."/>
            <person name="Kumar D."/>
            <person name="Kumar S."/>
            <person name="Singh R.K."/>
            <person name="Chaudhary B."/>
        </authorList>
    </citation>
    <scope>NUCLEOTIDE SEQUENCE [LARGE SCALE GENOMIC DNA]</scope>
    <source>
        <strain evidence="5 6">JAL-560-SIM</strain>
    </source>
</reference>
<proteinExistence type="inferred from homology"/>
<name>A0A5B1BSP3_MYCSI</name>
<evidence type="ECO:0000313" key="5">
    <source>
        <dbReference type="EMBL" id="KAA1250745.1"/>
    </source>
</evidence>
<evidence type="ECO:0000259" key="4">
    <source>
        <dbReference type="Pfam" id="PF18878"/>
    </source>
</evidence>
<keyword evidence="6" id="KW-1185">Reference proteome</keyword>
<evidence type="ECO:0000256" key="1">
    <source>
        <dbReference type="ARBA" id="ARBA00010652"/>
    </source>
</evidence>
<dbReference type="Pfam" id="PF18878">
    <property type="entry name" value="PPE-PPW"/>
    <property type="match status" value="1"/>
</dbReference>
<dbReference type="PANTHER" id="PTHR46766">
    <property type="entry name" value="GLUTAMINE-RICH PROTEIN 2"/>
    <property type="match status" value="1"/>
</dbReference>
<feature type="region of interest" description="Disordered" evidence="2">
    <location>
        <begin position="395"/>
        <end position="426"/>
    </location>
</feature>
<dbReference type="InterPro" id="IPR038332">
    <property type="entry name" value="PPE_sf"/>
</dbReference>
<organism evidence="5 6">
    <name type="scientific">Mycobacterium simiae</name>
    <name type="common">Mycobacterium habana</name>
    <dbReference type="NCBI Taxonomy" id="1784"/>
    <lineage>
        <taxon>Bacteria</taxon>
        <taxon>Bacillati</taxon>
        <taxon>Actinomycetota</taxon>
        <taxon>Actinomycetes</taxon>
        <taxon>Mycobacteriales</taxon>
        <taxon>Mycobacteriaceae</taxon>
        <taxon>Mycobacterium</taxon>
        <taxon>Mycobacterium simiae complex</taxon>
    </lineage>
</organism>
<evidence type="ECO:0000259" key="3">
    <source>
        <dbReference type="Pfam" id="PF00823"/>
    </source>
</evidence>
<comment type="similarity">
    <text evidence="1">Belongs to the mycobacterial PPE family.</text>
</comment>
<accession>A0A5B1BSP3</accession>
<comment type="caution">
    <text evidence="5">The sequence shown here is derived from an EMBL/GenBank/DDBJ whole genome shotgun (WGS) entry which is preliminary data.</text>
</comment>
<feature type="region of interest" description="Disordered" evidence="2">
    <location>
        <begin position="544"/>
        <end position="567"/>
    </location>
</feature>
<dbReference type="Pfam" id="PF00823">
    <property type="entry name" value="PPE"/>
    <property type="match status" value="1"/>
</dbReference>
<feature type="region of interest" description="Disordered" evidence="2">
    <location>
        <begin position="467"/>
        <end position="521"/>
    </location>
</feature>
<protein>
    <submittedName>
        <fullName evidence="5">PPE family protein</fullName>
    </submittedName>
</protein>